<name>A0ABR3Z6D0_9PEZI</name>
<reference evidence="3 4" key="1">
    <citation type="journal article" date="2024" name="IMA Fungus">
        <title>IMA Genome - F19 : A genome assembly and annotation guide to empower mycologists, including annotated draft genome sequences of Ceratocystis pirilliformis, Diaporthe australafricana, Fusarium ophioides, Paecilomyces lecythidis, and Sporothrix stenoceras.</title>
        <authorList>
            <person name="Aylward J."/>
            <person name="Wilson A.M."/>
            <person name="Visagie C.M."/>
            <person name="Spraker J."/>
            <person name="Barnes I."/>
            <person name="Buitendag C."/>
            <person name="Ceriani C."/>
            <person name="Del Mar Angel L."/>
            <person name="du Plessis D."/>
            <person name="Fuchs T."/>
            <person name="Gasser K."/>
            <person name="Kramer D."/>
            <person name="Li W."/>
            <person name="Munsamy K."/>
            <person name="Piso A."/>
            <person name="Price J.L."/>
            <person name="Sonnekus B."/>
            <person name="Thomas C."/>
            <person name="van der Nest A."/>
            <person name="van Dijk A."/>
            <person name="van Heerden A."/>
            <person name="van Vuuren N."/>
            <person name="Yilmaz N."/>
            <person name="Duong T.A."/>
            <person name="van der Merwe N.A."/>
            <person name="Wingfield M.J."/>
            <person name="Wingfield B.D."/>
        </authorList>
    </citation>
    <scope>NUCLEOTIDE SEQUENCE [LARGE SCALE GENOMIC DNA]</scope>
    <source>
        <strain evidence="3 4">CMW 5346</strain>
    </source>
</reference>
<feature type="transmembrane region" description="Helical" evidence="2">
    <location>
        <begin position="76"/>
        <end position="93"/>
    </location>
</feature>
<keyword evidence="2" id="KW-0472">Membrane</keyword>
<sequence>MASSNNKDEFGYLRSLTSASDIEANLKPNPSSQQLQSAPPPSATTTAAQIRDDACPYDPVVRGAIPFYTFGRATNMILSLVVFWLGFVAVLRYDKDDWMNAIITPACAVFGFSCYDLYSVLRLSCRFPPHVRILYDGIFYGTGMAVASGFLTVWAVDAASDIGYSLSAPILVCLYTTTVIQYSICIEAVIEVIRMRRGT</sequence>
<dbReference type="Proteomes" id="UP001583186">
    <property type="component" value="Unassembled WGS sequence"/>
</dbReference>
<accession>A0ABR3Z6D0</accession>
<evidence type="ECO:0000313" key="3">
    <source>
        <dbReference type="EMBL" id="KAL1895722.1"/>
    </source>
</evidence>
<keyword evidence="2" id="KW-1133">Transmembrane helix</keyword>
<keyword evidence="2" id="KW-0812">Transmembrane</keyword>
<feature type="compositionally biased region" description="Low complexity" evidence="1">
    <location>
        <begin position="30"/>
        <end position="45"/>
    </location>
</feature>
<comment type="caution">
    <text evidence="3">The sequence shown here is derived from an EMBL/GenBank/DDBJ whole genome shotgun (WGS) entry which is preliminary data.</text>
</comment>
<feature type="transmembrane region" description="Helical" evidence="2">
    <location>
        <begin position="133"/>
        <end position="156"/>
    </location>
</feature>
<evidence type="ECO:0000313" key="4">
    <source>
        <dbReference type="Proteomes" id="UP001583186"/>
    </source>
</evidence>
<organism evidence="3 4">
    <name type="scientific">Sporothrix stenoceras</name>
    <dbReference type="NCBI Taxonomy" id="5173"/>
    <lineage>
        <taxon>Eukaryota</taxon>
        <taxon>Fungi</taxon>
        <taxon>Dikarya</taxon>
        <taxon>Ascomycota</taxon>
        <taxon>Pezizomycotina</taxon>
        <taxon>Sordariomycetes</taxon>
        <taxon>Sordariomycetidae</taxon>
        <taxon>Ophiostomatales</taxon>
        <taxon>Ophiostomataceae</taxon>
        <taxon>Sporothrix</taxon>
    </lineage>
</organism>
<gene>
    <name evidence="3" type="ORF">Sste5346_005194</name>
</gene>
<feature type="transmembrane region" description="Helical" evidence="2">
    <location>
        <begin position="168"/>
        <end position="190"/>
    </location>
</feature>
<evidence type="ECO:0000256" key="1">
    <source>
        <dbReference type="SAM" id="MobiDB-lite"/>
    </source>
</evidence>
<dbReference type="EMBL" id="JAWCUI010000026">
    <property type="protein sequence ID" value="KAL1895722.1"/>
    <property type="molecule type" value="Genomic_DNA"/>
</dbReference>
<evidence type="ECO:0008006" key="5">
    <source>
        <dbReference type="Google" id="ProtNLM"/>
    </source>
</evidence>
<protein>
    <recommendedName>
        <fullName evidence="5">MARVEL domain-containing protein</fullName>
    </recommendedName>
</protein>
<evidence type="ECO:0000256" key="2">
    <source>
        <dbReference type="SAM" id="Phobius"/>
    </source>
</evidence>
<feature type="transmembrane region" description="Helical" evidence="2">
    <location>
        <begin position="99"/>
        <end position="121"/>
    </location>
</feature>
<keyword evidence="4" id="KW-1185">Reference proteome</keyword>
<feature type="region of interest" description="Disordered" evidence="1">
    <location>
        <begin position="23"/>
        <end position="45"/>
    </location>
</feature>
<proteinExistence type="predicted"/>